<dbReference type="Proteomes" id="UP001218188">
    <property type="component" value="Unassembled WGS sequence"/>
</dbReference>
<protein>
    <recommendedName>
        <fullName evidence="2">DUF5648 domain-containing protein</fullName>
    </recommendedName>
</protein>
<dbReference type="InterPro" id="IPR043708">
    <property type="entry name" value="DUF5648"/>
</dbReference>
<feature type="chain" id="PRO_5042087603" description="DUF5648 domain-containing protein" evidence="1">
    <location>
        <begin position="18"/>
        <end position="196"/>
    </location>
</feature>
<keyword evidence="1" id="KW-0732">Signal</keyword>
<organism evidence="3 4">
    <name type="scientific">Mycena alexandri</name>
    <dbReference type="NCBI Taxonomy" id="1745969"/>
    <lineage>
        <taxon>Eukaryota</taxon>
        <taxon>Fungi</taxon>
        <taxon>Dikarya</taxon>
        <taxon>Basidiomycota</taxon>
        <taxon>Agaricomycotina</taxon>
        <taxon>Agaricomycetes</taxon>
        <taxon>Agaricomycetidae</taxon>
        <taxon>Agaricales</taxon>
        <taxon>Marasmiineae</taxon>
        <taxon>Mycenaceae</taxon>
        <taxon>Mycena</taxon>
    </lineage>
</organism>
<feature type="signal peptide" evidence="1">
    <location>
        <begin position="1"/>
        <end position="17"/>
    </location>
</feature>
<comment type="caution">
    <text evidence="3">The sequence shown here is derived from an EMBL/GenBank/DDBJ whole genome shotgun (WGS) entry which is preliminary data.</text>
</comment>
<name>A0AAD6TEB8_9AGAR</name>
<feature type="domain" description="DUF5648" evidence="2">
    <location>
        <begin position="108"/>
        <end position="188"/>
    </location>
</feature>
<proteinExistence type="predicted"/>
<gene>
    <name evidence="3" type="ORF">C8F04DRAFT_1229241</name>
</gene>
<reference evidence="3" key="1">
    <citation type="submission" date="2023-03" db="EMBL/GenBank/DDBJ databases">
        <title>Massive genome expansion in bonnet fungi (Mycena s.s.) driven by repeated elements and novel gene families across ecological guilds.</title>
        <authorList>
            <consortium name="Lawrence Berkeley National Laboratory"/>
            <person name="Harder C.B."/>
            <person name="Miyauchi S."/>
            <person name="Viragh M."/>
            <person name="Kuo A."/>
            <person name="Thoen E."/>
            <person name="Andreopoulos B."/>
            <person name="Lu D."/>
            <person name="Skrede I."/>
            <person name="Drula E."/>
            <person name="Henrissat B."/>
            <person name="Morin E."/>
            <person name="Kohler A."/>
            <person name="Barry K."/>
            <person name="LaButti K."/>
            <person name="Morin E."/>
            <person name="Salamov A."/>
            <person name="Lipzen A."/>
            <person name="Mereny Z."/>
            <person name="Hegedus B."/>
            <person name="Baldrian P."/>
            <person name="Stursova M."/>
            <person name="Weitz H."/>
            <person name="Taylor A."/>
            <person name="Grigoriev I.V."/>
            <person name="Nagy L.G."/>
            <person name="Martin F."/>
            <person name="Kauserud H."/>
        </authorList>
    </citation>
    <scope>NUCLEOTIDE SEQUENCE</scope>
    <source>
        <strain evidence="3">CBHHK200</strain>
    </source>
</reference>
<accession>A0AAD6TEB8</accession>
<keyword evidence="4" id="KW-1185">Reference proteome</keyword>
<dbReference type="EMBL" id="JARJCM010000009">
    <property type="protein sequence ID" value="KAJ7043766.1"/>
    <property type="molecule type" value="Genomic_DNA"/>
</dbReference>
<evidence type="ECO:0000313" key="4">
    <source>
        <dbReference type="Proteomes" id="UP001218188"/>
    </source>
</evidence>
<dbReference type="AlphaFoldDB" id="A0AAD6TEB8"/>
<dbReference type="Pfam" id="PF18885">
    <property type="entry name" value="DUF5648"/>
    <property type="match status" value="1"/>
</dbReference>
<evidence type="ECO:0000256" key="1">
    <source>
        <dbReference type="SAM" id="SignalP"/>
    </source>
</evidence>
<evidence type="ECO:0000259" key="2">
    <source>
        <dbReference type="Pfam" id="PF18885"/>
    </source>
</evidence>
<evidence type="ECO:0000313" key="3">
    <source>
        <dbReference type="EMBL" id="KAJ7043766.1"/>
    </source>
</evidence>
<sequence length="196" mass="21194">MHSAILALSLLTTLVSALRGSKPASATQAQTRSAQTCGDPADAVPFYSLFNSATVDYYYTADAGLVDTVFPAPSGYALQGVAGLVFVTQEESTVPFYRLHQLLANSVNNNFFTTNTTERDLAIQQGFSLTPTDPLTFIYPTEICGAVPFYRVFNPGAQANFYTTSESRRLDFIANQGYEDLGIAGYILPLVATQCI</sequence>